<accession>A0A542UH71</accession>
<reference evidence="2 3" key="1">
    <citation type="submission" date="2019-06" db="EMBL/GenBank/DDBJ databases">
        <title>Sequencing the genomes of 1000 actinobacteria strains.</title>
        <authorList>
            <person name="Klenk H.-P."/>
        </authorList>
    </citation>
    <scope>NUCLEOTIDE SEQUENCE [LARGE SCALE GENOMIC DNA]</scope>
    <source>
        <strain evidence="2 3">DSM 41929</strain>
    </source>
</reference>
<sequence>MSGPRFDEVIHPAHRLQICALLAGVEALEFAVVRDTLGVSDSVLSKQVKALQAAQYVEIRKVPLNARTHTWLALTPSGRTALKGHLAELRRVAALAGPI</sequence>
<dbReference type="Gene3D" id="1.10.10.10">
    <property type="entry name" value="Winged helix-like DNA-binding domain superfamily/Winged helix DNA-binding domain"/>
    <property type="match status" value="1"/>
</dbReference>
<dbReference type="InterPro" id="IPR036390">
    <property type="entry name" value="WH_DNA-bd_sf"/>
</dbReference>
<comment type="caution">
    <text evidence="2">The sequence shown here is derived from an EMBL/GenBank/DDBJ whole genome shotgun (WGS) entry which is preliminary data.</text>
</comment>
<dbReference type="EMBL" id="VFNX01000001">
    <property type="protein sequence ID" value="TQK98416.1"/>
    <property type="molecule type" value="Genomic_DNA"/>
</dbReference>
<name>A0A542UH71_9ACTN</name>
<dbReference type="Pfam" id="PF13601">
    <property type="entry name" value="HTH_34"/>
    <property type="match status" value="1"/>
</dbReference>
<evidence type="ECO:0000259" key="1">
    <source>
        <dbReference type="Pfam" id="PF13601"/>
    </source>
</evidence>
<dbReference type="PANTHER" id="PTHR37318">
    <property type="entry name" value="BSL7504 PROTEIN"/>
    <property type="match status" value="1"/>
</dbReference>
<dbReference type="AlphaFoldDB" id="A0A542UH71"/>
<proteinExistence type="predicted"/>
<organism evidence="2 3">
    <name type="scientific">Streptomyces puniciscabiei</name>
    <dbReference type="NCBI Taxonomy" id="164348"/>
    <lineage>
        <taxon>Bacteria</taxon>
        <taxon>Bacillati</taxon>
        <taxon>Actinomycetota</taxon>
        <taxon>Actinomycetes</taxon>
        <taxon>Kitasatosporales</taxon>
        <taxon>Streptomycetaceae</taxon>
        <taxon>Streptomyces</taxon>
    </lineage>
</organism>
<dbReference type="InterPro" id="IPR027395">
    <property type="entry name" value="WH_DNA-bd_dom"/>
</dbReference>
<evidence type="ECO:0000313" key="2">
    <source>
        <dbReference type="EMBL" id="TQK98416.1"/>
    </source>
</evidence>
<evidence type="ECO:0000313" key="3">
    <source>
        <dbReference type="Proteomes" id="UP000318103"/>
    </source>
</evidence>
<dbReference type="InterPro" id="IPR036388">
    <property type="entry name" value="WH-like_DNA-bd_sf"/>
</dbReference>
<protein>
    <submittedName>
        <fullName evidence="2">Transcriptional regulator</fullName>
    </submittedName>
</protein>
<gene>
    <name evidence="2" type="ORF">FB563_3442</name>
</gene>
<dbReference type="RefSeq" id="WP_055704493.1">
    <property type="nucleotide sequence ID" value="NZ_JBPJFI010000001.1"/>
</dbReference>
<keyword evidence="3" id="KW-1185">Reference proteome</keyword>
<dbReference type="SUPFAM" id="SSF46785">
    <property type="entry name" value="Winged helix' DNA-binding domain"/>
    <property type="match status" value="1"/>
</dbReference>
<dbReference type="Proteomes" id="UP000318103">
    <property type="component" value="Unassembled WGS sequence"/>
</dbReference>
<dbReference type="PANTHER" id="PTHR37318:SF1">
    <property type="entry name" value="BSL7504 PROTEIN"/>
    <property type="match status" value="1"/>
</dbReference>
<dbReference type="OrthoDB" id="4952043at2"/>
<feature type="domain" description="Winged helix DNA-binding" evidence="1">
    <location>
        <begin position="15"/>
        <end position="91"/>
    </location>
</feature>